<sequence length="124" mass="13565">MHPFTIAAMEPLDTPSATPGATLMASLEGSYNTFPNPAEYDKIVLVAGGSDASFTVGTALDLLKQLTRNPTQSIVFVWVLKKHTRLEWFGRYLLTIHDSLPSSVLLYVTRSSGSKGCSQERFAK</sequence>
<dbReference type="Gene3D" id="3.40.50.80">
    <property type="entry name" value="Nucleotide-binding domain of ferredoxin-NADP reductase (FNR) module"/>
    <property type="match status" value="1"/>
</dbReference>
<keyword evidence="5" id="KW-1185">Reference proteome</keyword>
<reference evidence="4 5" key="1">
    <citation type="submission" date="2021-07" db="EMBL/GenBank/DDBJ databases">
        <title>Genome data of Colletotrichum spaethianum.</title>
        <authorList>
            <person name="Utami Y.D."/>
            <person name="Hiruma K."/>
        </authorList>
    </citation>
    <scope>NUCLEOTIDE SEQUENCE [LARGE SCALE GENOMIC DNA]</scope>
    <source>
        <strain evidence="4 5">MAFF 242679</strain>
    </source>
</reference>
<dbReference type="GO" id="GO:0005886">
    <property type="term" value="C:plasma membrane"/>
    <property type="evidence" value="ECO:0007669"/>
    <property type="project" value="TreeGrafter"/>
</dbReference>
<evidence type="ECO:0000313" key="4">
    <source>
        <dbReference type="EMBL" id="GJC88139.1"/>
    </source>
</evidence>
<evidence type="ECO:0000256" key="1">
    <source>
        <dbReference type="ARBA" id="ARBA00022448"/>
    </source>
</evidence>
<evidence type="ECO:0000259" key="3">
    <source>
        <dbReference type="Pfam" id="PF08030"/>
    </source>
</evidence>
<dbReference type="Proteomes" id="UP001055172">
    <property type="component" value="Unassembled WGS sequence"/>
</dbReference>
<dbReference type="InterPro" id="IPR039261">
    <property type="entry name" value="FNR_nucleotide-bd"/>
</dbReference>
<dbReference type="CDD" id="cd06186">
    <property type="entry name" value="NOX_Duox_like_FAD_NADP"/>
    <property type="match status" value="1"/>
</dbReference>
<keyword evidence="2" id="KW-0560">Oxidoreductase</keyword>
<dbReference type="EMBL" id="BPPX01000030">
    <property type="protein sequence ID" value="GJC88139.1"/>
    <property type="molecule type" value="Genomic_DNA"/>
</dbReference>
<dbReference type="GO" id="GO:0006879">
    <property type="term" value="P:intracellular iron ion homeostasis"/>
    <property type="evidence" value="ECO:0007669"/>
    <property type="project" value="TreeGrafter"/>
</dbReference>
<gene>
    <name evidence="4" type="ORF">ColLi_10977</name>
</gene>
<evidence type="ECO:0000256" key="2">
    <source>
        <dbReference type="ARBA" id="ARBA00023002"/>
    </source>
</evidence>
<dbReference type="PANTHER" id="PTHR32361">
    <property type="entry name" value="FERRIC/CUPRIC REDUCTASE TRANSMEMBRANE COMPONENT"/>
    <property type="match status" value="1"/>
</dbReference>
<dbReference type="AlphaFoldDB" id="A0AA37GVN2"/>
<dbReference type="GO" id="GO:0000293">
    <property type="term" value="F:ferric-chelate reductase activity"/>
    <property type="evidence" value="ECO:0007669"/>
    <property type="project" value="TreeGrafter"/>
</dbReference>
<protein>
    <recommendedName>
        <fullName evidence="3">Ferric reductase NAD binding domain-containing protein</fullName>
    </recommendedName>
</protein>
<proteinExistence type="predicted"/>
<accession>A0AA37GVN2</accession>
<dbReference type="Pfam" id="PF08030">
    <property type="entry name" value="NAD_binding_6"/>
    <property type="match status" value="1"/>
</dbReference>
<dbReference type="PANTHER" id="PTHR32361:SF9">
    <property type="entry name" value="FERRIC REDUCTASE TRANSMEMBRANE COMPONENT 3-RELATED"/>
    <property type="match status" value="1"/>
</dbReference>
<comment type="caution">
    <text evidence="4">The sequence shown here is derived from an EMBL/GenBank/DDBJ whole genome shotgun (WGS) entry which is preliminary data.</text>
</comment>
<keyword evidence="1" id="KW-0813">Transport</keyword>
<evidence type="ECO:0000313" key="5">
    <source>
        <dbReference type="Proteomes" id="UP001055172"/>
    </source>
</evidence>
<dbReference type="InterPro" id="IPR013121">
    <property type="entry name" value="Fe_red_NAD-bd_6"/>
</dbReference>
<dbReference type="InterPro" id="IPR051410">
    <property type="entry name" value="Ferric/Cupric_Reductase"/>
</dbReference>
<feature type="domain" description="Ferric reductase NAD binding" evidence="3">
    <location>
        <begin position="40"/>
        <end position="118"/>
    </location>
</feature>
<dbReference type="GO" id="GO:0006826">
    <property type="term" value="P:iron ion transport"/>
    <property type="evidence" value="ECO:0007669"/>
    <property type="project" value="TreeGrafter"/>
</dbReference>
<dbReference type="GO" id="GO:0015677">
    <property type="term" value="P:copper ion import"/>
    <property type="evidence" value="ECO:0007669"/>
    <property type="project" value="TreeGrafter"/>
</dbReference>
<name>A0AA37GVN2_9PEZI</name>
<organism evidence="4 5">
    <name type="scientific">Colletotrichum liriopes</name>
    <dbReference type="NCBI Taxonomy" id="708192"/>
    <lineage>
        <taxon>Eukaryota</taxon>
        <taxon>Fungi</taxon>
        <taxon>Dikarya</taxon>
        <taxon>Ascomycota</taxon>
        <taxon>Pezizomycotina</taxon>
        <taxon>Sordariomycetes</taxon>
        <taxon>Hypocreomycetidae</taxon>
        <taxon>Glomerellales</taxon>
        <taxon>Glomerellaceae</taxon>
        <taxon>Colletotrichum</taxon>
        <taxon>Colletotrichum spaethianum species complex</taxon>
    </lineage>
</organism>